<keyword evidence="4" id="KW-0963">Cytoplasm</keyword>
<evidence type="ECO:0000256" key="9">
    <source>
        <dbReference type="ARBA" id="ARBA00024910"/>
    </source>
</evidence>
<evidence type="ECO:0000256" key="6">
    <source>
        <dbReference type="ARBA" id="ARBA00023054"/>
    </source>
</evidence>
<dbReference type="GO" id="GO:0000921">
    <property type="term" value="P:septin ring assembly"/>
    <property type="evidence" value="ECO:0007669"/>
    <property type="project" value="TreeGrafter"/>
</dbReference>
<dbReference type="GO" id="GO:0032153">
    <property type="term" value="C:cell division site"/>
    <property type="evidence" value="ECO:0007669"/>
    <property type="project" value="TreeGrafter"/>
</dbReference>
<organism evidence="12 13">
    <name type="scientific">Paraferrimonas haliotis</name>
    <dbReference type="NCBI Taxonomy" id="2013866"/>
    <lineage>
        <taxon>Bacteria</taxon>
        <taxon>Pseudomonadati</taxon>
        <taxon>Pseudomonadota</taxon>
        <taxon>Gammaproteobacteria</taxon>
        <taxon>Alteromonadales</taxon>
        <taxon>Ferrimonadaceae</taxon>
        <taxon>Paraferrimonas</taxon>
    </lineage>
</organism>
<dbReference type="Pfam" id="PF05164">
    <property type="entry name" value="ZapA"/>
    <property type="match status" value="1"/>
</dbReference>
<reference evidence="12 13" key="1">
    <citation type="journal article" date="2014" name="Int. J. Syst. Evol. Microbiol.">
        <title>Complete genome sequence of Corynebacterium casei LMG S-19264T (=DSM 44701T), isolated from a smear-ripened cheese.</title>
        <authorList>
            <consortium name="US DOE Joint Genome Institute (JGI-PGF)"/>
            <person name="Walter F."/>
            <person name="Albersmeier A."/>
            <person name="Kalinowski J."/>
            <person name="Ruckert C."/>
        </authorList>
    </citation>
    <scope>NUCLEOTIDE SEQUENCE [LARGE SCALE GENOMIC DNA]</scope>
    <source>
        <strain evidence="12 13">NBRC 112785</strain>
    </source>
</reference>
<keyword evidence="8" id="KW-0131">Cell cycle</keyword>
<dbReference type="GO" id="GO:0043093">
    <property type="term" value="P:FtsZ-dependent cytokinesis"/>
    <property type="evidence" value="ECO:0007669"/>
    <property type="project" value="TreeGrafter"/>
</dbReference>
<comment type="similarity">
    <text evidence="2">Belongs to the ZapA family. Type 1 subfamily.</text>
</comment>
<proteinExistence type="inferred from homology"/>
<evidence type="ECO:0000256" key="3">
    <source>
        <dbReference type="ARBA" id="ARBA00015195"/>
    </source>
</evidence>
<sequence length="102" mass="11696">MSVNRISINLLGRVFTVSCPEGEEANLQAVAANLDDIMQQIRQRTHIHNREELAVMAALQLGYELSKEKNRNESLQNEMEQRILLLQNTLEQALVEHTRKAE</sequence>
<evidence type="ECO:0000313" key="12">
    <source>
        <dbReference type="EMBL" id="GLS83039.1"/>
    </source>
</evidence>
<dbReference type="GO" id="GO:0005829">
    <property type="term" value="C:cytosol"/>
    <property type="evidence" value="ECO:0007669"/>
    <property type="project" value="TreeGrafter"/>
</dbReference>
<keyword evidence="5 12" id="KW-0132">Cell division</keyword>
<dbReference type="SUPFAM" id="SSF102829">
    <property type="entry name" value="Cell division protein ZapA-like"/>
    <property type="match status" value="1"/>
</dbReference>
<dbReference type="Proteomes" id="UP001157439">
    <property type="component" value="Unassembled WGS sequence"/>
</dbReference>
<protein>
    <recommendedName>
        <fullName evidence="3">Cell division protein ZapA</fullName>
    </recommendedName>
    <alternativeName>
        <fullName evidence="11">Z ring-associated protein ZapA</fullName>
    </alternativeName>
</protein>
<dbReference type="InterPro" id="IPR042233">
    <property type="entry name" value="Cell_div_ZapA_N"/>
</dbReference>
<keyword evidence="13" id="KW-1185">Reference proteome</keyword>
<evidence type="ECO:0000256" key="8">
    <source>
        <dbReference type="ARBA" id="ARBA00023306"/>
    </source>
</evidence>
<evidence type="ECO:0000256" key="7">
    <source>
        <dbReference type="ARBA" id="ARBA00023210"/>
    </source>
</evidence>
<dbReference type="InterPro" id="IPR007838">
    <property type="entry name" value="Cell_div_ZapA-like"/>
</dbReference>
<dbReference type="GO" id="GO:0030428">
    <property type="term" value="C:cell septum"/>
    <property type="evidence" value="ECO:0007669"/>
    <property type="project" value="TreeGrafter"/>
</dbReference>
<keyword evidence="6" id="KW-0175">Coiled coil</keyword>
<dbReference type="Gene3D" id="3.30.160.880">
    <property type="entry name" value="Cell division protein ZapA protomer, N-terminal domain"/>
    <property type="match status" value="1"/>
</dbReference>
<dbReference type="Gene3D" id="1.20.5.50">
    <property type="match status" value="1"/>
</dbReference>
<keyword evidence="7" id="KW-0717">Septation</keyword>
<dbReference type="GO" id="GO:0000917">
    <property type="term" value="P:division septum assembly"/>
    <property type="evidence" value="ECO:0007669"/>
    <property type="project" value="UniProtKB-KW"/>
</dbReference>
<accession>A0AA37TKV6</accession>
<dbReference type="EMBL" id="BSPO01000002">
    <property type="protein sequence ID" value="GLS83039.1"/>
    <property type="molecule type" value="Genomic_DNA"/>
</dbReference>
<evidence type="ECO:0000256" key="4">
    <source>
        <dbReference type="ARBA" id="ARBA00022490"/>
    </source>
</evidence>
<dbReference type="AlphaFoldDB" id="A0AA37TKV6"/>
<dbReference type="PANTHER" id="PTHR34981">
    <property type="entry name" value="CELL DIVISION PROTEIN ZAPA"/>
    <property type="match status" value="1"/>
</dbReference>
<evidence type="ECO:0000256" key="1">
    <source>
        <dbReference type="ARBA" id="ARBA00004496"/>
    </source>
</evidence>
<comment type="function">
    <text evidence="9">Activator of cell division through the inhibition of FtsZ GTPase activity, therefore promoting FtsZ assembly into bundles of protofilaments necessary for the formation of the division Z ring. It is recruited early at mid-cell but it is not essential for cell division.</text>
</comment>
<evidence type="ECO:0000256" key="11">
    <source>
        <dbReference type="ARBA" id="ARBA00033158"/>
    </source>
</evidence>
<gene>
    <name evidence="12" type="primary">zapA</name>
    <name evidence="12" type="ORF">GCM10007894_10160</name>
</gene>
<evidence type="ECO:0000256" key="5">
    <source>
        <dbReference type="ARBA" id="ARBA00022618"/>
    </source>
</evidence>
<comment type="subcellular location">
    <subcellularLocation>
        <location evidence="1">Cytoplasm</location>
    </subcellularLocation>
</comment>
<dbReference type="InterPro" id="IPR036192">
    <property type="entry name" value="Cell_div_ZapA-like_sf"/>
</dbReference>
<dbReference type="PANTHER" id="PTHR34981:SF1">
    <property type="entry name" value="CELL DIVISION PROTEIN ZAPA"/>
    <property type="match status" value="1"/>
</dbReference>
<evidence type="ECO:0000256" key="2">
    <source>
        <dbReference type="ARBA" id="ARBA00010074"/>
    </source>
</evidence>
<evidence type="ECO:0000313" key="13">
    <source>
        <dbReference type="Proteomes" id="UP001157439"/>
    </source>
</evidence>
<comment type="caution">
    <text evidence="12">The sequence shown here is derived from an EMBL/GenBank/DDBJ whole genome shotgun (WGS) entry which is preliminary data.</text>
</comment>
<evidence type="ECO:0000256" key="10">
    <source>
        <dbReference type="ARBA" id="ARBA00026068"/>
    </source>
</evidence>
<name>A0AA37TKV6_9GAMM</name>
<comment type="subunit">
    <text evidence="10">Homodimer. Interacts with FtsZ.</text>
</comment>